<keyword evidence="5" id="KW-1185">Reference proteome</keyword>
<dbReference type="Pfam" id="PF02794">
    <property type="entry name" value="HlyC"/>
    <property type="match status" value="1"/>
</dbReference>
<feature type="region of interest" description="Disordered" evidence="3">
    <location>
        <begin position="1"/>
        <end position="39"/>
    </location>
</feature>
<evidence type="ECO:0000313" key="5">
    <source>
        <dbReference type="Proteomes" id="UP000637980"/>
    </source>
</evidence>
<protein>
    <recommendedName>
        <fullName evidence="2">RTX toxin-activating lysine-acyltransferase</fullName>
        <ecNumber evidence="2">2.3.1.-</ecNumber>
    </recommendedName>
</protein>
<comment type="caution">
    <text evidence="4">The sequence shown here is derived from an EMBL/GenBank/DDBJ whole genome shotgun (WGS) entry which is preliminary data.</text>
</comment>
<sequence length="211" mass="23126">MSLNGSSDSQEDQVNEIGVAGDADSEVKAVNGKQPEGVTTDPKVLKKIAQVRSQVRESFGKITMAMMMLPRYRNQTIGDLQHLVLDPLIRDRVAIAYPEKGKESDLADVAGMAIWASVSPEVDAKIREQIRAGTFPLRLKADDWTSGDINWLLDVIAPSQKMTASVLANFKQVAKTGPLRMHPLITKLVDEETLKKMGAEKLKTEPEKASA</sequence>
<keyword evidence="2" id="KW-0204">Cytolysis</keyword>
<keyword evidence="2" id="KW-0012">Acyltransferase</keyword>
<keyword evidence="2" id="KW-0808">Transferase</keyword>
<comment type="function">
    <text evidence="2">Involved in fatty acylation of protoxin at internal lysine residues, thereby converting it to the active toxin.</text>
</comment>
<keyword evidence="2" id="KW-0963">Cytoplasm</keyword>
<evidence type="ECO:0000313" key="4">
    <source>
        <dbReference type="EMBL" id="GHB50046.1"/>
    </source>
</evidence>
<accession>A0ABQ3EXC0</accession>
<dbReference type="EMBL" id="BMXE01000013">
    <property type="protein sequence ID" value="GHB50046.1"/>
    <property type="molecule type" value="Genomic_DNA"/>
</dbReference>
<organism evidence="4 5">
    <name type="scientific">Pseudovibrio japonicus</name>
    <dbReference type="NCBI Taxonomy" id="366534"/>
    <lineage>
        <taxon>Bacteria</taxon>
        <taxon>Pseudomonadati</taxon>
        <taxon>Pseudomonadota</taxon>
        <taxon>Alphaproteobacteria</taxon>
        <taxon>Hyphomicrobiales</taxon>
        <taxon>Stappiaceae</taxon>
        <taxon>Pseudovibrio</taxon>
    </lineage>
</organism>
<comment type="similarity">
    <text evidence="1 2">Belongs to the RTX toxin acyltransferase family.</text>
</comment>
<proteinExistence type="inferred from homology"/>
<evidence type="ECO:0000256" key="2">
    <source>
        <dbReference type="RuleBase" id="RU368102"/>
    </source>
</evidence>
<dbReference type="RefSeq" id="WP_189438970.1">
    <property type="nucleotide sequence ID" value="NZ_BMXE01000013.1"/>
</dbReference>
<dbReference type="EC" id="2.3.1.-" evidence="2"/>
<evidence type="ECO:0000256" key="3">
    <source>
        <dbReference type="SAM" id="MobiDB-lite"/>
    </source>
</evidence>
<comment type="subcellular location">
    <subcellularLocation>
        <location evidence="2">Cytoplasm</location>
    </subcellularLocation>
</comment>
<dbReference type="InterPro" id="IPR003996">
    <property type="entry name" value="RTX_toxin-activating_protC_bac"/>
</dbReference>
<name>A0ABQ3EXC0_9HYPH</name>
<reference evidence="5" key="1">
    <citation type="journal article" date="2019" name="Int. J. Syst. Evol. Microbiol.">
        <title>The Global Catalogue of Microorganisms (GCM) 10K type strain sequencing project: providing services to taxonomists for standard genome sequencing and annotation.</title>
        <authorList>
            <consortium name="The Broad Institute Genomics Platform"/>
            <consortium name="The Broad Institute Genome Sequencing Center for Infectious Disease"/>
            <person name="Wu L."/>
            <person name="Ma J."/>
        </authorList>
    </citation>
    <scope>NUCLEOTIDE SEQUENCE [LARGE SCALE GENOMIC DNA]</scope>
    <source>
        <strain evidence="5">KCTC 12861</strain>
    </source>
</reference>
<gene>
    <name evidence="4" type="ORF">GCM10007094_44130</name>
</gene>
<evidence type="ECO:0000256" key="1">
    <source>
        <dbReference type="ARBA" id="ARBA00005686"/>
    </source>
</evidence>
<dbReference type="Proteomes" id="UP000637980">
    <property type="component" value="Unassembled WGS sequence"/>
</dbReference>